<dbReference type="EMBL" id="CP114058">
    <property type="protein sequence ID" value="WAT00586.1"/>
    <property type="molecule type" value="Genomic_DNA"/>
</dbReference>
<feature type="binding site" evidence="6">
    <location>
        <begin position="128"/>
        <end position="130"/>
    </location>
    <ligand>
        <name>substrate</name>
    </ligand>
</feature>
<comment type="subcellular location">
    <subcellularLocation>
        <location evidence="6">Cytoplasm</location>
    </subcellularLocation>
</comment>
<accession>A0ABY7HNY6</accession>
<dbReference type="InterPro" id="IPR007721">
    <property type="entry name" value="RbsD_FucU"/>
</dbReference>
<feature type="binding site" evidence="6">
    <location>
        <position position="106"/>
    </location>
    <ligand>
        <name>substrate</name>
    </ligand>
</feature>
<proteinExistence type="inferred from homology"/>
<dbReference type="NCBIfam" id="NF008761">
    <property type="entry name" value="PRK11797.1"/>
    <property type="match status" value="1"/>
</dbReference>
<comment type="subunit">
    <text evidence="6">Homodecamer.</text>
</comment>
<dbReference type="Gene3D" id="3.40.1650.10">
    <property type="entry name" value="RbsD-like domain"/>
    <property type="match status" value="1"/>
</dbReference>
<dbReference type="Pfam" id="PF05025">
    <property type="entry name" value="RbsD_FucU"/>
    <property type="match status" value="1"/>
</dbReference>
<keyword evidence="3 6" id="KW-0963">Cytoplasm</keyword>
<gene>
    <name evidence="6 7" type="primary">rbsD</name>
    <name evidence="7" type="ORF">O1V66_17170</name>
</gene>
<evidence type="ECO:0000256" key="5">
    <source>
        <dbReference type="ARBA" id="ARBA00023277"/>
    </source>
</evidence>
<name>A0ABY7HNY6_9GAMM</name>
<feature type="active site" description="Proton donor" evidence="6">
    <location>
        <position position="20"/>
    </location>
</feature>
<comment type="catalytic activity">
    <reaction evidence="1 6">
        <text>beta-D-ribopyranose = beta-D-ribofuranose</text>
        <dbReference type="Rhea" id="RHEA:25432"/>
        <dbReference type="ChEBI" id="CHEBI:27476"/>
        <dbReference type="ChEBI" id="CHEBI:47002"/>
        <dbReference type="EC" id="5.4.99.62"/>
    </reaction>
</comment>
<dbReference type="HAMAP" id="MF_01661">
    <property type="entry name" value="D_rib_pyranase"/>
    <property type="match status" value="1"/>
</dbReference>
<dbReference type="InterPro" id="IPR023064">
    <property type="entry name" value="D-ribose_pyranase"/>
</dbReference>
<comment type="pathway">
    <text evidence="6">Carbohydrate metabolism; D-ribose degradation; D-ribose 5-phosphate from beta-D-ribopyranose: step 1/2.</text>
</comment>
<dbReference type="RefSeq" id="WP_045048906.1">
    <property type="nucleotide sequence ID" value="NZ_CP114058.1"/>
</dbReference>
<comment type="similarity">
    <text evidence="6">Belongs to the RbsD / FucU family. RbsD subfamily.</text>
</comment>
<dbReference type="Proteomes" id="UP001164712">
    <property type="component" value="Chromosome"/>
</dbReference>
<evidence type="ECO:0000256" key="4">
    <source>
        <dbReference type="ARBA" id="ARBA00023235"/>
    </source>
</evidence>
<evidence type="ECO:0000256" key="2">
    <source>
        <dbReference type="ARBA" id="ARBA00012862"/>
    </source>
</evidence>
<comment type="function">
    <text evidence="6">Catalyzes the interconversion of beta-pyran and beta-furan forms of D-ribose.</text>
</comment>
<keyword evidence="4 6" id="KW-0413">Isomerase</keyword>
<evidence type="ECO:0000313" key="8">
    <source>
        <dbReference type="Proteomes" id="UP001164712"/>
    </source>
</evidence>
<sequence length="139" mass="15269">MKKAVLLNADISQVVASLGHTDRIVIADAGLPIPATTQRIDLALTHGVPEFLQVFSVVTDEMQVEHAVLAEEIKQHNPDLHESLIGQLKRLEQQQGNTITLEYVSHQAFKQQTQTTRAVIRSGECSPYANIILCAGVTF</sequence>
<dbReference type="PANTHER" id="PTHR37831">
    <property type="entry name" value="D-RIBOSE PYRANASE"/>
    <property type="match status" value="1"/>
</dbReference>
<dbReference type="InterPro" id="IPR023750">
    <property type="entry name" value="RbsD-like_sf"/>
</dbReference>
<protein>
    <recommendedName>
        <fullName evidence="2 6">D-ribose pyranase</fullName>
        <ecNumber evidence="2 6">5.4.99.62</ecNumber>
    </recommendedName>
</protein>
<dbReference type="SUPFAM" id="SSF102546">
    <property type="entry name" value="RbsD-like"/>
    <property type="match status" value="1"/>
</dbReference>
<keyword evidence="5 6" id="KW-0119">Carbohydrate metabolism</keyword>
<organism evidence="7 8">
    <name type="scientific">Rouxiella chamberiensis</name>
    <dbReference type="NCBI Taxonomy" id="1513468"/>
    <lineage>
        <taxon>Bacteria</taxon>
        <taxon>Pseudomonadati</taxon>
        <taxon>Pseudomonadota</taxon>
        <taxon>Gammaproteobacteria</taxon>
        <taxon>Enterobacterales</taxon>
        <taxon>Yersiniaceae</taxon>
        <taxon>Rouxiella</taxon>
    </lineage>
</organism>
<feature type="binding site" evidence="6">
    <location>
        <position position="28"/>
    </location>
    <ligand>
        <name>substrate</name>
    </ligand>
</feature>
<evidence type="ECO:0000313" key="7">
    <source>
        <dbReference type="EMBL" id="WAT00586.1"/>
    </source>
</evidence>
<dbReference type="GO" id="GO:0062193">
    <property type="term" value="F:D-ribose pyranase activity"/>
    <property type="evidence" value="ECO:0007669"/>
    <property type="project" value="UniProtKB-EC"/>
</dbReference>
<dbReference type="PANTHER" id="PTHR37831:SF1">
    <property type="entry name" value="D-RIBOSE PYRANASE"/>
    <property type="match status" value="1"/>
</dbReference>
<reference evidence="7" key="1">
    <citation type="submission" date="2022-12" db="EMBL/GenBank/DDBJ databases">
        <title>Complete genome sequence of an Australian strain of Rouxiella badensis DAR84756 and resolution of the R. badensis DSM100043 and R. chamberiensis DSM28324 genomes.</title>
        <authorList>
            <person name="Paul S."/>
            <person name="Anderson P.J."/>
            <person name="Maynard G."/>
            <person name="Dyall-Smith M."/>
            <person name="Kudinha T."/>
        </authorList>
    </citation>
    <scope>NUCLEOTIDE SEQUENCE</scope>
    <source>
        <strain evidence="7">DSM 28324</strain>
    </source>
</reference>
<dbReference type="EC" id="5.4.99.62" evidence="2 6"/>
<evidence type="ECO:0000256" key="6">
    <source>
        <dbReference type="HAMAP-Rule" id="MF_01661"/>
    </source>
</evidence>
<keyword evidence="8" id="KW-1185">Reference proteome</keyword>
<evidence type="ECO:0000256" key="1">
    <source>
        <dbReference type="ARBA" id="ARBA00000223"/>
    </source>
</evidence>
<evidence type="ECO:0000256" key="3">
    <source>
        <dbReference type="ARBA" id="ARBA00022490"/>
    </source>
</evidence>